<evidence type="ECO:0000256" key="3">
    <source>
        <dbReference type="ARBA" id="ARBA00022530"/>
    </source>
</evidence>
<dbReference type="Gene3D" id="2.60.120.40">
    <property type="match status" value="1"/>
</dbReference>
<evidence type="ECO:0000256" key="5">
    <source>
        <dbReference type="ARBA" id="ARBA00022737"/>
    </source>
</evidence>
<evidence type="ECO:0000256" key="10">
    <source>
        <dbReference type="ARBA" id="ARBA00023278"/>
    </source>
</evidence>
<comment type="subcellular location">
    <subcellularLocation>
        <location evidence="1">Secreted</location>
        <location evidence="1">Extracellular space</location>
        <location evidence="1">Extracellular matrix</location>
    </subcellularLocation>
</comment>
<evidence type="ECO:0000313" key="14">
    <source>
        <dbReference type="Proteomes" id="UP000515152"/>
    </source>
</evidence>
<dbReference type="PANTHER" id="PTHR15427:SF26">
    <property type="entry name" value="COMPLEMENT C1Q SUBCOMPONENT SUBUNIT A"/>
    <property type="match status" value="1"/>
</dbReference>
<evidence type="ECO:0000256" key="9">
    <source>
        <dbReference type="ARBA" id="ARBA00023180"/>
    </source>
</evidence>
<feature type="chain" id="PRO_5027714780" evidence="12">
    <location>
        <begin position="22"/>
        <end position="246"/>
    </location>
</feature>
<dbReference type="AlphaFoldDB" id="A0A6P8FW07"/>
<organism evidence="14 15">
    <name type="scientific">Clupea harengus</name>
    <name type="common">Atlantic herring</name>
    <dbReference type="NCBI Taxonomy" id="7950"/>
    <lineage>
        <taxon>Eukaryota</taxon>
        <taxon>Metazoa</taxon>
        <taxon>Chordata</taxon>
        <taxon>Craniata</taxon>
        <taxon>Vertebrata</taxon>
        <taxon>Euteleostomi</taxon>
        <taxon>Actinopterygii</taxon>
        <taxon>Neopterygii</taxon>
        <taxon>Teleostei</taxon>
        <taxon>Clupei</taxon>
        <taxon>Clupeiformes</taxon>
        <taxon>Clupeoidei</taxon>
        <taxon>Clupeidae</taxon>
        <taxon>Clupea</taxon>
    </lineage>
</organism>
<evidence type="ECO:0000256" key="2">
    <source>
        <dbReference type="ARBA" id="ARBA00022525"/>
    </source>
</evidence>
<evidence type="ECO:0000256" key="7">
    <source>
        <dbReference type="ARBA" id="ARBA00022875"/>
    </source>
</evidence>
<dbReference type="SMART" id="SM00110">
    <property type="entry name" value="C1Q"/>
    <property type="match status" value="1"/>
</dbReference>
<evidence type="ECO:0000259" key="13">
    <source>
        <dbReference type="PROSITE" id="PS50871"/>
    </source>
</evidence>
<dbReference type="Proteomes" id="UP000515152">
    <property type="component" value="Chromosome 8"/>
</dbReference>
<name>A0A6P8FW07_CLUHA</name>
<feature type="region of interest" description="Disordered" evidence="11">
    <location>
        <begin position="26"/>
        <end position="133"/>
    </location>
</feature>
<keyword evidence="5" id="KW-0677">Repeat</keyword>
<dbReference type="SUPFAM" id="SSF49842">
    <property type="entry name" value="TNF-like"/>
    <property type="match status" value="1"/>
</dbReference>
<feature type="signal peptide" evidence="12">
    <location>
        <begin position="1"/>
        <end position="21"/>
    </location>
</feature>
<evidence type="ECO:0000313" key="15">
    <source>
        <dbReference type="RefSeq" id="XP_031427357.1"/>
    </source>
</evidence>
<dbReference type="OrthoDB" id="6343173at2759"/>
<sequence>MRCCLYLVLVCVAALFPSGLCQDSCRVSDGKPGEKGSPGWDGLPGPKGEKGEPYLLGGIGKVGGLKGDQGSKGEPGEIGMKGYAGHEGPKGPPGLPGQKGSNSGSSGIPQDKQAAFSVTRTKEDPPTNDRPLGFDTSLVNINADFSLDAGKFNCKIPGVYYFVFHAMSSQNICVRLRSDQLADSLNFCDYNSRRNKQALSGGTVLQLSAGQKVWLEPFKGHHDKTSAAKSKDRFFVFSGFLISPTA</sequence>
<reference evidence="15" key="1">
    <citation type="submission" date="2025-08" db="UniProtKB">
        <authorList>
            <consortium name="RefSeq"/>
        </authorList>
    </citation>
    <scope>IDENTIFICATION</scope>
</reference>
<dbReference type="Pfam" id="PF00386">
    <property type="entry name" value="C1q"/>
    <property type="match status" value="1"/>
</dbReference>
<dbReference type="PRINTS" id="PR00007">
    <property type="entry name" value="COMPLEMNTC1Q"/>
</dbReference>
<feature type="domain" description="C1q" evidence="13">
    <location>
        <begin position="109"/>
        <end position="246"/>
    </location>
</feature>
<dbReference type="GO" id="GO:0005581">
    <property type="term" value="C:collagen trimer"/>
    <property type="evidence" value="ECO:0007669"/>
    <property type="project" value="UniProtKB-KW"/>
</dbReference>
<dbReference type="PROSITE" id="PS50871">
    <property type="entry name" value="C1Q"/>
    <property type="match status" value="1"/>
</dbReference>
<dbReference type="GeneID" id="105895389"/>
<evidence type="ECO:0000256" key="12">
    <source>
        <dbReference type="SAM" id="SignalP"/>
    </source>
</evidence>
<keyword evidence="10" id="KW-0379">Hydroxylation</keyword>
<feature type="compositionally biased region" description="Gly residues" evidence="11">
    <location>
        <begin position="57"/>
        <end position="67"/>
    </location>
</feature>
<keyword evidence="3" id="KW-0272">Extracellular matrix</keyword>
<dbReference type="PANTHER" id="PTHR15427">
    <property type="entry name" value="EMILIN ELASTIN MICROFIBRIL INTERFACE-LOCATED PROTEIN ELASTIN MICROFIBRIL INTERFACER"/>
    <property type="match status" value="1"/>
</dbReference>
<dbReference type="GO" id="GO:0045087">
    <property type="term" value="P:innate immune response"/>
    <property type="evidence" value="ECO:0007669"/>
    <property type="project" value="UniProtKB-KW"/>
</dbReference>
<proteinExistence type="predicted"/>
<evidence type="ECO:0000256" key="11">
    <source>
        <dbReference type="SAM" id="MobiDB-lite"/>
    </source>
</evidence>
<keyword evidence="14" id="KW-1185">Reference proteome</keyword>
<keyword evidence="2" id="KW-0964">Secreted</keyword>
<keyword evidence="6" id="KW-0391">Immunity</keyword>
<keyword evidence="8" id="KW-1015">Disulfide bond</keyword>
<evidence type="ECO:0000256" key="4">
    <source>
        <dbReference type="ARBA" id="ARBA00022588"/>
    </source>
</evidence>
<evidence type="ECO:0000256" key="1">
    <source>
        <dbReference type="ARBA" id="ARBA00004498"/>
    </source>
</evidence>
<dbReference type="RefSeq" id="XP_031427357.1">
    <property type="nucleotide sequence ID" value="XM_031571497.2"/>
</dbReference>
<dbReference type="InterPro" id="IPR050392">
    <property type="entry name" value="Collagen/C1q_domain"/>
</dbReference>
<dbReference type="InterPro" id="IPR008983">
    <property type="entry name" value="Tumour_necrosis_fac-like_dom"/>
</dbReference>
<keyword evidence="7" id="KW-0180">Complement pathway</keyword>
<dbReference type="CTD" id="712"/>
<keyword evidence="12" id="KW-0732">Signal</keyword>
<gene>
    <name evidence="15" type="primary">c1qa</name>
</gene>
<accession>A0A6P8FW07</accession>
<protein>
    <submittedName>
        <fullName evidence="15">Complement C1q subcomponent subunit A</fullName>
    </submittedName>
</protein>
<evidence type="ECO:0000256" key="6">
    <source>
        <dbReference type="ARBA" id="ARBA00022859"/>
    </source>
</evidence>
<dbReference type="InterPro" id="IPR001073">
    <property type="entry name" value="C1q_dom"/>
</dbReference>
<keyword evidence="4" id="KW-0399">Innate immunity</keyword>
<evidence type="ECO:0000256" key="8">
    <source>
        <dbReference type="ARBA" id="ARBA00023157"/>
    </source>
</evidence>
<dbReference type="GO" id="GO:0006958">
    <property type="term" value="P:complement activation, classical pathway"/>
    <property type="evidence" value="ECO:0007669"/>
    <property type="project" value="UniProtKB-KW"/>
</dbReference>
<keyword evidence="9" id="KW-0325">Glycoprotein</keyword>
<dbReference type="KEGG" id="char:105895389"/>